<feature type="compositionally biased region" description="Low complexity" evidence="1">
    <location>
        <begin position="99"/>
        <end position="108"/>
    </location>
</feature>
<dbReference type="EMBL" id="BPLF01000001">
    <property type="protein sequence ID" value="GIX60969.1"/>
    <property type="molecule type" value="Genomic_DNA"/>
</dbReference>
<dbReference type="AlphaFoldDB" id="A0AAV4LM08"/>
<evidence type="ECO:0000256" key="1">
    <source>
        <dbReference type="SAM" id="MobiDB-lite"/>
    </source>
</evidence>
<gene>
    <name evidence="3" type="ORF">BcabD6B2_04040</name>
</gene>
<protein>
    <submittedName>
        <fullName evidence="3">Uncharacterized protein</fullName>
    </submittedName>
</protein>
<feature type="region of interest" description="Disordered" evidence="1">
    <location>
        <begin position="95"/>
        <end position="124"/>
    </location>
</feature>
<dbReference type="GeneID" id="94192452"/>
<organism evidence="3 4">
    <name type="scientific">Babesia caballi</name>
    <dbReference type="NCBI Taxonomy" id="5871"/>
    <lineage>
        <taxon>Eukaryota</taxon>
        <taxon>Sar</taxon>
        <taxon>Alveolata</taxon>
        <taxon>Apicomplexa</taxon>
        <taxon>Aconoidasida</taxon>
        <taxon>Piroplasmida</taxon>
        <taxon>Babesiidae</taxon>
        <taxon>Babesia</taxon>
    </lineage>
</organism>
<keyword evidence="4" id="KW-1185">Reference proteome</keyword>
<name>A0AAV4LM08_BABCB</name>
<keyword evidence="2" id="KW-0732">Signal</keyword>
<evidence type="ECO:0000313" key="3">
    <source>
        <dbReference type="EMBL" id="GIX60969.1"/>
    </source>
</evidence>
<dbReference type="Proteomes" id="UP001497744">
    <property type="component" value="Unassembled WGS sequence"/>
</dbReference>
<proteinExistence type="predicted"/>
<comment type="caution">
    <text evidence="3">The sequence shown here is derived from an EMBL/GenBank/DDBJ whole genome shotgun (WGS) entry which is preliminary data.</text>
</comment>
<evidence type="ECO:0000313" key="4">
    <source>
        <dbReference type="Proteomes" id="UP001497744"/>
    </source>
</evidence>
<reference evidence="3 4" key="1">
    <citation type="submission" date="2021-06" db="EMBL/GenBank/DDBJ databases">
        <title>Genome sequence of Babesia caballi.</title>
        <authorList>
            <person name="Yamagishi J."/>
            <person name="Kidaka T."/>
            <person name="Ochi A."/>
        </authorList>
    </citation>
    <scope>NUCLEOTIDE SEQUENCE [LARGE SCALE GENOMIC DNA]</scope>
    <source>
        <strain evidence="3">USDA-D6B2</strain>
    </source>
</reference>
<dbReference type="RefSeq" id="XP_067713040.1">
    <property type="nucleotide sequence ID" value="XM_067856939.1"/>
</dbReference>
<accession>A0AAV4LM08</accession>
<feature type="signal peptide" evidence="2">
    <location>
        <begin position="1"/>
        <end position="27"/>
    </location>
</feature>
<sequence>MGVGSLVGQGLMFSFFSLLSGPNDANAVVPRREGAAVLVDNDDGVAGVHGSHFLGRGQGAGDVGLLAADGRHALARHSAADAHVLDDVRVRRAGDDGADGSAARDVASQVSVRRQAHDGGGAELHGEQVDRARDRLLVGHRPVRAGNALRKLLPHGGAAFRLEAQLRHDLHAVDRVLAVGRLPRQHHTVAAVQHRVDDVRGLRPGGPREVDHGLQHLGRGDDRLGGLVAPLDHVLLRQADLLNGDFHAQVAAGDHDAVGLGDDFVDVAQALHVLDLGDNLDVPSGLAQHSPALPDIIRRLREGERDEVEIVGDCEVDDVVDVLLPQDWEVDLDARQVHVLLFADGGVVEHLDYDVGVVRLSHRATQASIGDEDGAPDADRLGQQGVRARDALVVPLHLVVGRDLERLPLRKRHWLVLLEQSGSDLRPLGVQQQAQVGFRALLHGFAHHLERLALRLVVSMGEVEAADVHSRVDEGDHRLRVGDGGSHGTDHMGPLVFRCASIAFFSDFLH</sequence>
<evidence type="ECO:0000256" key="2">
    <source>
        <dbReference type="SAM" id="SignalP"/>
    </source>
</evidence>
<feature type="chain" id="PRO_5043864913" evidence="2">
    <location>
        <begin position="28"/>
        <end position="510"/>
    </location>
</feature>